<feature type="transmembrane region" description="Helical" evidence="2">
    <location>
        <begin position="43"/>
        <end position="61"/>
    </location>
</feature>
<name>U1FZ84_ENDPU</name>
<organism evidence="3 4">
    <name type="scientific">Endocarpon pusillum (strain Z07020 / HMAS-L-300199)</name>
    <name type="common">Lichen-forming fungus</name>
    <dbReference type="NCBI Taxonomy" id="1263415"/>
    <lineage>
        <taxon>Eukaryota</taxon>
        <taxon>Fungi</taxon>
        <taxon>Dikarya</taxon>
        <taxon>Ascomycota</taxon>
        <taxon>Pezizomycotina</taxon>
        <taxon>Eurotiomycetes</taxon>
        <taxon>Chaetothyriomycetidae</taxon>
        <taxon>Verrucariales</taxon>
        <taxon>Verrucariaceae</taxon>
        <taxon>Endocarpon</taxon>
    </lineage>
</organism>
<dbReference type="eggNOG" id="ENOG502S1M0">
    <property type="taxonomic scope" value="Eukaryota"/>
</dbReference>
<feature type="transmembrane region" description="Helical" evidence="2">
    <location>
        <begin position="139"/>
        <end position="161"/>
    </location>
</feature>
<feature type="compositionally biased region" description="Basic and acidic residues" evidence="1">
    <location>
        <begin position="568"/>
        <end position="588"/>
    </location>
</feature>
<evidence type="ECO:0000313" key="4">
    <source>
        <dbReference type="Proteomes" id="UP000019373"/>
    </source>
</evidence>
<dbReference type="EMBL" id="KE721353">
    <property type="protein sequence ID" value="ERF70237.1"/>
    <property type="molecule type" value="Genomic_DNA"/>
</dbReference>
<sequence length="620" mass="69324">MAIDLDSDREALIDREGTASNHAHESVFTYPKRSILYKRIPRFIGTVTFLSLVVVTLKFYADAGNISDRRKTGFNVIITILSLFLGLNFFEVFKDMARIYRWRVLTKISFNLREFVLILDGENLMNLLRLMRESRTRPFIVFACLAWIALNLLAQGSIALINLTYDVDGGNDATGTIFRPGMVLVPKLDCYYNYEDLCPIFEEAPQVLAHSFGEAITSQPSCNYTSTASILDYTRECYYFRRHDRQEYAFRYSEHNPNDKARAYPYLTDRIITASPGGCRELNITKTSRVDDPDGRGAVTRFELSNSPYSSNITVNNAHLAHDATTYIYQGFKIPQHATIFDCGDRCMVIYALRQRGGVRKEPDRVFECTITISSVTNVSDPVFLEHHVPDDIARLAAASIALQGRYQNPFRDETKRWWQSQLYPWASKWETDGLSAQEIGGLISEFAIGSLATMAHLNPTTTMPGTLPILASRVRVTWWGIISLAVCIASTHALLVLVMLWVSKAVIVPDDGSLVIDMLLKSAAGRLGASRSLGGGERIALAIHGGREGESKETIELAVIPNKGAHSSREESSQATRPREADPSRRVAYRIVRDEAGIFDCEIDESLSGRDSHGGQESA</sequence>
<evidence type="ECO:0000313" key="3">
    <source>
        <dbReference type="EMBL" id="ERF70237.1"/>
    </source>
</evidence>
<protein>
    <submittedName>
        <fullName evidence="3">Uncharacterized protein</fullName>
    </submittedName>
</protein>
<dbReference type="Proteomes" id="UP000019373">
    <property type="component" value="Unassembled WGS sequence"/>
</dbReference>
<dbReference type="RefSeq" id="XP_007804272.1">
    <property type="nucleotide sequence ID" value="XM_007806081.1"/>
</dbReference>
<evidence type="ECO:0000256" key="2">
    <source>
        <dbReference type="SAM" id="Phobius"/>
    </source>
</evidence>
<keyword evidence="2" id="KW-1133">Transmembrane helix</keyword>
<dbReference type="HOGENOM" id="CLU_440772_0_0_1"/>
<keyword evidence="2" id="KW-0472">Membrane</keyword>
<dbReference type="GeneID" id="19235487"/>
<dbReference type="OMA" id="VFECTIT"/>
<evidence type="ECO:0000256" key="1">
    <source>
        <dbReference type="SAM" id="MobiDB-lite"/>
    </source>
</evidence>
<gene>
    <name evidence="3" type="ORF">EPUS_00425</name>
</gene>
<proteinExistence type="predicted"/>
<keyword evidence="4" id="KW-1185">Reference proteome</keyword>
<reference evidence="4" key="1">
    <citation type="journal article" date="2014" name="BMC Genomics">
        <title>Genome characteristics reveal the impact of lichenization on lichen-forming fungus Endocarpon pusillum Hedwig (Verrucariales, Ascomycota).</title>
        <authorList>
            <person name="Wang Y.-Y."/>
            <person name="Liu B."/>
            <person name="Zhang X.-Y."/>
            <person name="Zhou Q.-M."/>
            <person name="Zhang T."/>
            <person name="Li H."/>
            <person name="Yu Y.-F."/>
            <person name="Zhang X.-L."/>
            <person name="Hao X.-Y."/>
            <person name="Wang M."/>
            <person name="Wang L."/>
            <person name="Wei J.-C."/>
        </authorList>
    </citation>
    <scope>NUCLEOTIDE SEQUENCE [LARGE SCALE GENOMIC DNA]</scope>
    <source>
        <strain evidence="4">Z07020 / HMAS-L-300199</strain>
    </source>
</reference>
<dbReference type="OrthoDB" id="3596604at2759"/>
<dbReference type="AlphaFoldDB" id="U1FZ84"/>
<accession>U1FZ84</accession>
<feature type="transmembrane region" description="Helical" evidence="2">
    <location>
        <begin position="73"/>
        <end position="93"/>
    </location>
</feature>
<feature type="transmembrane region" description="Helical" evidence="2">
    <location>
        <begin position="479"/>
        <end position="503"/>
    </location>
</feature>
<keyword evidence="2" id="KW-0812">Transmembrane</keyword>
<feature type="region of interest" description="Disordered" evidence="1">
    <location>
        <begin position="562"/>
        <end position="588"/>
    </location>
</feature>